<sequence length="1772" mass="195564">MTRSLVVRDACEHNLKHVDVTIPRDSIVVVTGVSGSGKSSLAFDTIFEEGQRRYVDSLSAYARQFIGVMKRPDVQSVTGISPTISIDQKTVNRNPRSTVGTTVEILDFFRLLFARLGTPHCPKCGKVIQAQTVDQIVDNLYAENAGRSFSVLAPIVQERKGEYRKELADLAEKGFSRVRVDGKILRTNEVPLLVRYEKHSIEAVVDRLVIENKNISRIREALEEALRLTDGKLVAFLFDDGEYRLQGTELACVDCGISIPELEPRLFSFNDPHGQCPHCKGLGRDFAFAPELIVPDENLSIKEGALKCQKADGKIIFTDFGWRDFERLAKAEGFLLTTPWNQLPENAKQAIFFGSEKAGIAGIIPQMQELWERWHIAHFRKFMHESDCPVCHGTRLSPVANAVTFRGLSIDQMCRMPVNKLEKFFSDLTLTAKEEHIGHELFKEIRSRLGFLVHVGLGYLTLSRGAKTLSGGEAQRIRLASAVGAGLQGVLYVLDEPSIGLHARDNEMLLGILERLRSQGNSLIVVEHDEETMRYADYVIDVGPDAGVNGGRIVAAGTVEDLEKNPNSLTGKYLSGKLKIEIPAKRKPVTAETHFLEIFGAAENNLKQVHAKIPLDGILTVVTGVSGSGKSSLINTILKKELARIFHGATEAPGKFEKITGTEFIDKVIEIDQTPIGRTPRSNPATYTGVFDDIRDLFAKLPESKVRGYTKSRFSFNVPGGRCEACEGAGVKMVQMQILPDVAVPCDVCGGKRFNDPTLEVHYKGKTITDVLEMSVDDAVKFFAGLPKIAEPLKLLQEVGLGYLTLGQPSTTLSGGEAQRVKIATELRRPGTGKTLYLLDEPTTGLHFEDIRRLLDCLKRLRDLGNSMVIIEHNMDVIKCADWIIDLGPDAGEFGGEIIATGTPEEVAKNTASLTGKFLAKVLENVHAPTAILKRKKDAVDSLDIQVVGARKHNLKNFSVTIPRHQLTVISGVSGSGKSSLAFHTLFAEGQRRFVETLSTYARRFLGRPDRGSVDLIRGLSPAIAIDQGSASKSPRSTVATLTEIYDYFRILWARAGEAHCPHCGRPLEFSPVSQIIDSLILKNEKKMATILTPIFIADSNKEWMASDISKIPNLSDRLQELGYRKLFIDGKEKDLPISNIAKTAKEIYAVTDRIPISDGNALRLANALERAYHDGSNALAVRVETGKLESHSLFPSCPHCHYYLSQAFDPKQFSFNTHWGACERCSGLGILESGEVCPDCHGMRLKPEILSVTIQEKNISEASAMTVHDARSWFQKIHLEKSREKVARPIFREILGRLAFLEDVGLGYLNLNRTGDSLSGGESQRIRLASQIGSGLEGVMYVLDEPTIGLHQSDTKKLLESLYKLRDLGNTLIVVEHDLEMIRGADHLIDMGPAAGEYGGEVVAEGSPKELSKKAALKKFPQSETVKYLTGSVPMLNLAVSPIEKNTAFLEFKNLKTHNLKNVSVRFPENCISTVCGVSGSGKSSLVMDEILPLMTDAFGCGEKRRKARLQAIFPETVKEILAVDQSPISGTPRSTPASFTNVLNPIRELFAKMELSKMKGFTPNRFSYNCGVGRCEACEGRGVISVEMHFLSDVWEVCDVCHGKRYNQETLAVEFKGKNIADVLEMRIDEAMEFFKDIPKIVKKLQVLLDVGLGYLRLGQSVTTLSGGEAQRMKLAAELSRGAGRKGVLYLLDEPTTGLHLKDIQILWNLLRRLSAQGNTIIIIEHQPDVIRLSDWIVELGPSGGNEGGKIMYMGTPSDYAAKQKNKKEK</sequence>
<evidence type="ECO:0000313" key="18">
    <source>
        <dbReference type="EMBL" id="PWL03229.1"/>
    </source>
</evidence>
<dbReference type="Gene3D" id="3.30.190.20">
    <property type="match status" value="1"/>
</dbReference>
<evidence type="ECO:0000256" key="1">
    <source>
        <dbReference type="ARBA" id="ARBA00004496"/>
    </source>
</evidence>
<evidence type="ECO:0000256" key="11">
    <source>
        <dbReference type="ARBA" id="ARBA00022881"/>
    </source>
</evidence>
<comment type="similarity">
    <text evidence="14">Belongs to the ABC transporter superfamily. UvrA family.</text>
</comment>
<evidence type="ECO:0000256" key="13">
    <source>
        <dbReference type="ARBA" id="ARBA00023204"/>
    </source>
</evidence>
<keyword evidence="19" id="KW-1185">Reference proteome</keyword>
<evidence type="ECO:0000256" key="2">
    <source>
        <dbReference type="ARBA" id="ARBA00022490"/>
    </source>
</evidence>
<dbReference type="SUPFAM" id="SSF52540">
    <property type="entry name" value="P-loop containing nucleoside triphosphate hydrolases"/>
    <property type="match status" value="4"/>
</dbReference>
<organism evidence="18 19">
    <name type="scientific">Hallerella porci</name>
    <dbReference type="NCBI Taxonomy" id="1945871"/>
    <lineage>
        <taxon>Bacteria</taxon>
        <taxon>Pseudomonadati</taxon>
        <taxon>Fibrobacterota</taxon>
        <taxon>Fibrobacteria</taxon>
        <taxon>Fibrobacterales</taxon>
        <taxon>Fibrobacteraceae</taxon>
        <taxon>Hallerella</taxon>
    </lineage>
</organism>
<evidence type="ECO:0000313" key="19">
    <source>
        <dbReference type="Proteomes" id="UP000245523"/>
    </source>
</evidence>
<dbReference type="Proteomes" id="UP000245523">
    <property type="component" value="Unassembled WGS sequence"/>
</dbReference>
<evidence type="ECO:0000256" key="3">
    <source>
        <dbReference type="ARBA" id="ARBA00022723"/>
    </source>
</evidence>
<feature type="domain" description="ABC transporter" evidence="17">
    <location>
        <begin position="1439"/>
        <end position="1769"/>
    </location>
</feature>
<dbReference type="Gene3D" id="3.30.1490.20">
    <property type="entry name" value="ATP-grasp fold, A domain"/>
    <property type="match status" value="1"/>
</dbReference>
<keyword evidence="7" id="KW-0228">DNA excision</keyword>
<dbReference type="InterPro" id="IPR041102">
    <property type="entry name" value="UvrA_inter"/>
</dbReference>
<evidence type="ECO:0000259" key="17">
    <source>
        <dbReference type="PROSITE" id="PS50893"/>
    </source>
</evidence>
<keyword evidence="3" id="KW-0479">Metal-binding</keyword>
<protein>
    <recommendedName>
        <fullName evidence="15">UvrABC system protein A</fullName>
    </recommendedName>
    <alternativeName>
        <fullName evidence="16">Excinuclease ABC subunit A</fullName>
    </alternativeName>
</protein>
<dbReference type="InterPro" id="IPR004602">
    <property type="entry name" value="UvrA"/>
</dbReference>
<evidence type="ECO:0000256" key="16">
    <source>
        <dbReference type="ARBA" id="ARBA00042156"/>
    </source>
</evidence>
<evidence type="ECO:0000256" key="7">
    <source>
        <dbReference type="ARBA" id="ARBA00022769"/>
    </source>
</evidence>
<evidence type="ECO:0000256" key="5">
    <source>
        <dbReference type="ARBA" id="ARBA00022741"/>
    </source>
</evidence>
<dbReference type="EMBL" id="QGHD01000008">
    <property type="protein sequence ID" value="PWL03229.1"/>
    <property type="molecule type" value="Genomic_DNA"/>
</dbReference>
<evidence type="ECO:0000256" key="15">
    <source>
        <dbReference type="ARBA" id="ARBA00039316"/>
    </source>
</evidence>
<dbReference type="RefSeq" id="WP_106197767.1">
    <property type="nucleotide sequence ID" value="NZ_JAXEIU010000061.1"/>
</dbReference>
<keyword evidence="11" id="KW-0267">Excision nuclease</keyword>
<feature type="domain" description="ABC transporter" evidence="17">
    <location>
        <begin position="940"/>
        <end position="1419"/>
    </location>
</feature>
<evidence type="ECO:0000256" key="6">
    <source>
        <dbReference type="ARBA" id="ARBA00022763"/>
    </source>
</evidence>
<keyword evidence="9" id="KW-0862">Zinc</keyword>
<dbReference type="InterPro" id="IPR041552">
    <property type="entry name" value="UvrA_DNA-bd"/>
</dbReference>
<dbReference type="Gene3D" id="3.40.50.300">
    <property type="entry name" value="P-loop containing nucleotide triphosphate hydrolases"/>
    <property type="match status" value="5"/>
</dbReference>
<dbReference type="Gene3D" id="1.10.8.280">
    <property type="entry name" value="ABC transporter ATPase domain-like"/>
    <property type="match status" value="1"/>
</dbReference>
<evidence type="ECO:0000256" key="10">
    <source>
        <dbReference type="ARBA" id="ARBA00022840"/>
    </source>
</evidence>
<keyword evidence="12" id="KW-0238">DNA-binding</keyword>
<dbReference type="NCBIfam" id="NF001503">
    <property type="entry name" value="PRK00349.1"/>
    <property type="match status" value="1"/>
</dbReference>
<dbReference type="InterPro" id="IPR027417">
    <property type="entry name" value="P-loop_NTPase"/>
</dbReference>
<dbReference type="PROSITE" id="PS00211">
    <property type="entry name" value="ABC_TRANSPORTER_1"/>
    <property type="match status" value="4"/>
</dbReference>
<dbReference type="Pfam" id="PF17755">
    <property type="entry name" value="UvrA_DNA-bind"/>
    <property type="match status" value="1"/>
</dbReference>
<evidence type="ECO:0000256" key="8">
    <source>
        <dbReference type="ARBA" id="ARBA00022771"/>
    </source>
</evidence>
<evidence type="ECO:0000256" key="14">
    <source>
        <dbReference type="ARBA" id="ARBA00038000"/>
    </source>
</evidence>
<dbReference type="Pfam" id="PF17760">
    <property type="entry name" value="UvrA_inter"/>
    <property type="match status" value="2"/>
</dbReference>
<comment type="caution">
    <text evidence="18">The sequence shown here is derived from an EMBL/GenBank/DDBJ whole genome shotgun (WGS) entry which is preliminary data.</text>
</comment>
<proteinExistence type="inferred from homology"/>
<gene>
    <name evidence="18" type="ORF">B0H50_10872</name>
</gene>
<comment type="subcellular location">
    <subcellularLocation>
        <location evidence="1">Cytoplasm</location>
    </subcellularLocation>
</comment>
<keyword evidence="13" id="KW-0234">DNA repair</keyword>
<evidence type="ECO:0000256" key="9">
    <source>
        <dbReference type="ARBA" id="ARBA00022833"/>
    </source>
</evidence>
<dbReference type="PROSITE" id="PS50893">
    <property type="entry name" value="ABC_TRANSPORTER_2"/>
    <property type="match status" value="3"/>
</dbReference>
<dbReference type="InterPro" id="IPR013815">
    <property type="entry name" value="ATP_grasp_subdomain_1"/>
</dbReference>
<keyword evidence="2" id="KW-0963">Cytoplasm</keyword>
<accession>A0ABX5LLD1</accession>
<keyword evidence="8" id="KW-0863">Zinc-finger</keyword>
<keyword evidence="4" id="KW-0677">Repeat</keyword>
<reference evidence="18 19" key="1">
    <citation type="submission" date="2018-05" db="EMBL/GenBank/DDBJ databases">
        <title>Animal gut microbial communities from fecal samples from Wisconsin, USA.</title>
        <authorList>
            <person name="Neumann A."/>
        </authorList>
    </citation>
    <scope>NUCLEOTIDE SEQUENCE [LARGE SCALE GENOMIC DNA]</scope>
    <source>
        <strain evidence="18 19">UWS4</strain>
    </source>
</reference>
<dbReference type="InterPro" id="IPR003439">
    <property type="entry name" value="ABC_transporter-like_ATP-bd"/>
</dbReference>
<keyword evidence="10" id="KW-0067">ATP-binding</keyword>
<dbReference type="PANTHER" id="PTHR43152:SF3">
    <property type="entry name" value="UVRABC SYSTEM PROTEIN A"/>
    <property type="match status" value="1"/>
</dbReference>
<keyword evidence="5" id="KW-0547">Nucleotide-binding</keyword>
<name>A0ABX5LLD1_9BACT</name>
<feature type="domain" description="ABC transporter" evidence="17">
    <location>
        <begin position="584"/>
        <end position="920"/>
    </location>
</feature>
<dbReference type="PANTHER" id="PTHR43152">
    <property type="entry name" value="UVRABC SYSTEM PROTEIN A"/>
    <property type="match status" value="1"/>
</dbReference>
<evidence type="ECO:0000256" key="4">
    <source>
        <dbReference type="ARBA" id="ARBA00022737"/>
    </source>
</evidence>
<dbReference type="Gene3D" id="1.20.1580.10">
    <property type="entry name" value="ABC transporter ATPase like domain"/>
    <property type="match status" value="3"/>
</dbReference>
<dbReference type="NCBIfam" id="TIGR00630">
    <property type="entry name" value="uvra"/>
    <property type="match status" value="1"/>
</dbReference>
<dbReference type="InterPro" id="IPR017871">
    <property type="entry name" value="ABC_transporter-like_CS"/>
</dbReference>
<dbReference type="CDD" id="cd03271">
    <property type="entry name" value="ABC_UvrA_II"/>
    <property type="match status" value="1"/>
</dbReference>
<keyword evidence="6" id="KW-0227">DNA damage</keyword>
<evidence type="ECO:0000256" key="12">
    <source>
        <dbReference type="ARBA" id="ARBA00023125"/>
    </source>
</evidence>